<evidence type="ECO:0000313" key="11">
    <source>
        <dbReference type="EMBL" id="MBK1725779.1"/>
    </source>
</evidence>
<feature type="compositionally biased region" description="Basic and acidic residues" evidence="8">
    <location>
        <begin position="342"/>
        <end position="364"/>
    </location>
</feature>
<evidence type="ECO:0000256" key="3">
    <source>
        <dbReference type="ARBA" id="ARBA00022475"/>
    </source>
</evidence>
<feature type="domain" description="OmpA-like" evidence="10">
    <location>
        <begin position="140"/>
        <end position="258"/>
    </location>
</feature>
<evidence type="ECO:0000259" key="10">
    <source>
        <dbReference type="PROSITE" id="PS51123"/>
    </source>
</evidence>
<feature type="region of interest" description="Disordered" evidence="8">
    <location>
        <begin position="266"/>
        <end position="364"/>
    </location>
</feature>
<reference evidence="11 12" key="1">
    <citation type="journal article" date="2020" name="Microorganisms">
        <title>Osmotic Adaptation and Compatible Solute Biosynthesis of Phototrophic Bacteria as Revealed from Genome Analyses.</title>
        <authorList>
            <person name="Imhoff J.F."/>
            <person name="Rahn T."/>
            <person name="Kunzel S."/>
            <person name="Keller A."/>
            <person name="Neulinger S.C."/>
        </authorList>
    </citation>
    <scope>NUCLEOTIDE SEQUENCE [LARGE SCALE GENOMIC DNA]</scope>
    <source>
        <strain evidence="11 12">DSM 15116</strain>
    </source>
</reference>
<dbReference type="Pfam" id="PF00691">
    <property type="entry name" value="OmpA"/>
    <property type="match status" value="1"/>
</dbReference>
<keyword evidence="6 7" id="KW-0472">Membrane</keyword>
<dbReference type="PROSITE" id="PS51123">
    <property type="entry name" value="OMPA_2"/>
    <property type="match status" value="1"/>
</dbReference>
<dbReference type="Gene3D" id="3.30.1330.60">
    <property type="entry name" value="OmpA-like domain"/>
    <property type="match status" value="1"/>
</dbReference>
<feature type="compositionally biased region" description="Gly residues" evidence="8">
    <location>
        <begin position="276"/>
        <end position="289"/>
    </location>
</feature>
<evidence type="ECO:0000256" key="6">
    <source>
        <dbReference type="ARBA" id="ARBA00023136"/>
    </source>
</evidence>
<dbReference type="EMBL" id="NRSH01000009">
    <property type="protein sequence ID" value="MBK1725779.1"/>
    <property type="molecule type" value="Genomic_DNA"/>
</dbReference>
<dbReference type="InterPro" id="IPR050330">
    <property type="entry name" value="Bact_OuterMem_StrucFunc"/>
</dbReference>
<evidence type="ECO:0000313" key="12">
    <source>
        <dbReference type="Proteomes" id="UP000738126"/>
    </source>
</evidence>
<evidence type="ECO:0000256" key="1">
    <source>
        <dbReference type="ARBA" id="ARBA00004162"/>
    </source>
</evidence>
<comment type="caution">
    <text evidence="11">The sequence shown here is derived from an EMBL/GenBank/DDBJ whole genome shotgun (WGS) entry which is preliminary data.</text>
</comment>
<evidence type="ECO:0000256" key="5">
    <source>
        <dbReference type="ARBA" id="ARBA00022989"/>
    </source>
</evidence>
<sequence length="364" mass="39889">MVDENKTRPIVIKRVKKGGGEHHGGSWKIAFADFMTAMFAIFLVLWLLLALDEQQRAGIGQYFRNPAAFEEKMNSSEVIDFEGQKSQPIDFEGLPVGREGWVSSEEMEQLAAQFRRAIRNTPGLDEYREQIRMDITDDGLRVQLVDQDEQPLFELGSAALPAHTERILRELAEALQGVPNTLSIAGHTDARSFADQDYDNWSLSTDRANAARRTLREAGIPSKRIGQVVGYADTVPYNPDDPRAAVNRRISVVLLTPEAAQGIAEREVQGPSQQGIGPGSGAGQGGGILPEGEGRQLLTPEERNLRERPRPDEGPSQGSTGDASAGPSPAEQPGQGGADGEPADREPRQLLEPDERQRPEPQTW</sequence>
<name>A0ABS1E3G7_9GAMM</name>
<evidence type="ECO:0000256" key="2">
    <source>
        <dbReference type="ARBA" id="ARBA00008914"/>
    </source>
</evidence>
<keyword evidence="4 9" id="KW-0812">Transmembrane</keyword>
<feature type="transmembrane region" description="Helical" evidence="9">
    <location>
        <begin position="29"/>
        <end position="51"/>
    </location>
</feature>
<accession>A0ABS1E3G7</accession>
<protein>
    <recommendedName>
        <fullName evidence="10">OmpA-like domain-containing protein</fullName>
    </recommendedName>
</protein>
<dbReference type="Pfam" id="PF13677">
    <property type="entry name" value="MotB_plug"/>
    <property type="match status" value="1"/>
</dbReference>
<proteinExistence type="inferred from homology"/>
<evidence type="ECO:0000256" key="9">
    <source>
        <dbReference type="SAM" id="Phobius"/>
    </source>
</evidence>
<dbReference type="RefSeq" id="WP_200256262.1">
    <property type="nucleotide sequence ID" value="NZ_NRSH01000009.1"/>
</dbReference>
<dbReference type="InterPro" id="IPR006665">
    <property type="entry name" value="OmpA-like"/>
</dbReference>
<evidence type="ECO:0000256" key="8">
    <source>
        <dbReference type="SAM" id="MobiDB-lite"/>
    </source>
</evidence>
<dbReference type="InterPro" id="IPR025713">
    <property type="entry name" value="MotB-like_N_dom"/>
</dbReference>
<dbReference type="PANTHER" id="PTHR30329">
    <property type="entry name" value="STATOR ELEMENT OF FLAGELLAR MOTOR COMPLEX"/>
    <property type="match status" value="1"/>
</dbReference>
<comment type="subcellular location">
    <subcellularLocation>
        <location evidence="1">Cell membrane</location>
        <topology evidence="1">Single-pass membrane protein</topology>
    </subcellularLocation>
</comment>
<dbReference type="Proteomes" id="UP000738126">
    <property type="component" value="Unassembled WGS sequence"/>
</dbReference>
<keyword evidence="12" id="KW-1185">Reference proteome</keyword>
<keyword evidence="3" id="KW-1003">Cell membrane</keyword>
<keyword evidence="5 9" id="KW-1133">Transmembrane helix</keyword>
<evidence type="ECO:0000256" key="4">
    <source>
        <dbReference type="ARBA" id="ARBA00022692"/>
    </source>
</evidence>
<feature type="compositionally biased region" description="Basic and acidic residues" evidence="8">
    <location>
        <begin position="300"/>
        <end position="313"/>
    </location>
</feature>
<gene>
    <name evidence="11" type="ORF">CKO13_01830</name>
</gene>
<comment type="similarity">
    <text evidence="2">Belongs to the MotB family.</text>
</comment>
<dbReference type="InterPro" id="IPR036737">
    <property type="entry name" value="OmpA-like_sf"/>
</dbReference>
<dbReference type="CDD" id="cd07185">
    <property type="entry name" value="OmpA_C-like"/>
    <property type="match status" value="1"/>
</dbReference>
<dbReference type="SUPFAM" id="SSF103088">
    <property type="entry name" value="OmpA-like"/>
    <property type="match status" value="1"/>
</dbReference>
<dbReference type="PANTHER" id="PTHR30329:SF21">
    <property type="entry name" value="LIPOPROTEIN YIAD-RELATED"/>
    <property type="match status" value="1"/>
</dbReference>
<organism evidence="11 12">
    <name type="scientific">Halorhodospira neutriphila</name>
    <dbReference type="NCBI Taxonomy" id="168379"/>
    <lineage>
        <taxon>Bacteria</taxon>
        <taxon>Pseudomonadati</taxon>
        <taxon>Pseudomonadota</taxon>
        <taxon>Gammaproteobacteria</taxon>
        <taxon>Chromatiales</taxon>
        <taxon>Ectothiorhodospiraceae</taxon>
        <taxon>Halorhodospira</taxon>
    </lineage>
</organism>
<evidence type="ECO:0000256" key="7">
    <source>
        <dbReference type="PROSITE-ProRule" id="PRU00473"/>
    </source>
</evidence>